<gene>
    <name evidence="1" type="ORF">CA264_00560</name>
</gene>
<dbReference type="Proteomes" id="UP000266292">
    <property type="component" value="Chromosome"/>
</dbReference>
<protein>
    <recommendedName>
        <fullName evidence="3">Lipoprotein</fullName>
    </recommendedName>
</protein>
<dbReference type="EMBL" id="CP021235">
    <property type="protein sequence ID" value="ARS34050.1"/>
    <property type="molecule type" value="Genomic_DNA"/>
</dbReference>
<evidence type="ECO:0000313" key="1">
    <source>
        <dbReference type="EMBL" id="ARS34050.1"/>
    </source>
</evidence>
<dbReference type="AlphaFoldDB" id="A0A1X9YMF4"/>
<accession>A0A1X9YMF4</accession>
<dbReference type="RefSeq" id="WP_025609460.1">
    <property type="nucleotide sequence ID" value="NZ_CP021235.1"/>
</dbReference>
<dbReference type="KEGG" id="pact:CA264_00560"/>
<evidence type="ECO:0000313" key="2">
    <source>
        <dbReference type="Proteomes" id="UP000266292"/>
    </source>
</evidence>
<evidence type="ECO:0008006" key="3">
    <source>
        <dbReference type="Google" id="ProtNLM"/>
    </source>
</evidence>
<dbReference type="OrthoDB" id="852952at2"/>
<proteinExistence type="predicted"/>
<reference evidence="2" key="1">
    <citation type="submission" date="2017-05" db="EMBL/GenBank/DDBJ databases">
        <authorList>
            <person name="Ray J."/>
            <person name="Price M."/>
            <person name="Deutschbauer A."/>
        </authorList>
    </citation>
    <scope>NUCLEOTIDE SEQUENCE [LARGE SCALE GENOMIC DNA]</scope>
    <source>
        <strain evidence="2">DSM 19842</strain>
    </source>
</reference>
<sequence length="113" mass="12588">MTKYNIYIGAIALLGAGACTSLSEGQEALPPPARVNERVTLYNNPAETLRDRMGQQASEINRKRNIEQFDSNSPAMTPNTLRPRTLPLAPIDSTRHNIYWPIYPVVRPLPTGQ</sequence>
<organism evidence="1 2">
    <name type="scientific">Pontibacter actiniarum</name>
    <dbReference type="NCBI Taxonomy" id="323450"/>
    <lineage>
        <taxon>Bacteria</taxon>
        <taxon>Pseudomonadati</taxon>
        <taxon>Bacteroidota</taxon>
        <taxon>Cytophagia</taxon>
        <taxon>Cytophagales</taxon>
        <taxon>Hymenobacteraceae</taxon>
        <taxon>Pontibacter</taxon>
    </lineage>
</organism>
<keyword evidence="2" id="KW-1185">Reference proteome</keyword>
<dbReference type="PROSITE" id="PS51257">
    <property type="entry name" value="PROKAR_LIPOPROTEIN"/>
    <property type="match status" value="1"/>
</dbReference>
<name>A0A1X9YMF4_9BACT</name>